<dbReference type="InterPro" id="IPR013685">
    <property type="entry name" value="POTRA_FtsQ_type"/>
</dbReference>
<sequence>MAPSGGEQHESPAWGATGPAAATGAPSSDAEITRAAGPETRERVEGRGRFGFPRRSAPRAKRTVEARSAEPGEADVLAFPESPGRRRRRRVLIGLGVAVALVAALFAVLLFTPLVSARTITVQGTHLLQPRQVESALEPVRGKPLALVGTDQVERLLSQFVQVKSARARAVPPSTLVVEIVERVPVALVKQGGKLLVVDGDGVVLGDAADTSQYAVPVIDGSAMPMGQAVFRSVTAVLAALPADILAQLATASAQSPDSVELKLSDGRTVVWGNADDRELKAKVLEALMKATPEKGQARPSVFDVSTPRHPVTR</sequence>
<evidence type="ECO:0000259" key="9">
    <source>
        <dbReference type="Pfam" id="PF08478"/>
    </source>
</evidence>
<evidence type="ECO:0000256" key="2">
    <source>
        <dbReference type="ARBA" id="ARBA00022618"/>
    </source>
</evidence>
<reference evidence="10 11" key="1">
    <citation type="journal article" date="2021" name="J. Biosci. Bioeng.">
        <title>Identification and characterization of a chc gene cluster responsible for the aromatization pathway of cyclohexanecarboxylate degradation in Sinomonas cyclohexanicum ATCC 51369.</title>
        <authorList>
            <person name="Yamamoto T."/>
            <person name="Hasegawa Y."/>
            <person name="Lau P.C.K."/>
            <person name="Iwaki H."/>
        </authorList>
    </citation>
    <scope>NUCLEOTIDE SEQUENCE [LARGE SCALE GENOMIC DNA]</scope>
    <source>
        <strain evidence="10 11">ATCC 51369</strain>
    </source>
</reference>
<dbReference type="InterPro" id="IPR050487">
    <property type="entry name" value="FtsQ_DivIB"/>
</dbReference>
<dbReference type="PANTHER" id="PTHR37820:SF1">
    <property type="entry name" value="CELL DIVISION PROTEIN FTSQ"/>
    <property type="match status" value="1"/>
</dbReference>
<evidence type="ECO:0008006" key="12">
    <source>
        <dbReference type="Google" id="ProtNLM"/>
    </source>
</evidence>
<evidence type="ECO:0000256" key="3">
    <source>
        <dbReference type="ARBA" id="ARBA00022692"/>
    </source>
</evidence>
<dbReference type="Gene3D" id="3.10.20.310">
    <property type="entry name" value="membrane protein fhac"/>
    <property type="match status" value="1"/>
</dbReference>
<protein>
    <recommendedName>
        <fullName evidence="12">Cell division protein FtsQ</fullName>
    </recommendedName>
</protein>
<keyword evidence="4 7" id="KW-1133">Transmembrane helix</keyword>
<evidence type="ECO:0000256" key="1">
    <source>
        <dbReference type="ARBA" id="ARBA00022475"/>
    </source>
</evidence>
<dbReference type="Pfam" id="PF03799">
    <property type="entry name" value="FtsQ_DivIB_C"/>
    <property type="match status" value="1"/>
</dbReference>
<accession>A0ABM7PUL1</accession>
<keyword evidence="5" id="KW-0131">Cell cycle</keyword>
<feature type="region of interest" description="Disordered" evidence="6">
    <location>
        <begin position="1"/>
        <end position="71"/>
    </location>
</feature>
<keyword evidence="7" id="KW-0472">Membrane</keyword>
<evidence type="ECO:0000256" key="5">
    <source>
        <dbReference type="ARBA" id="ARBA00023306"/>
    </source>
</evidence>
<keyword evidence="1" id="KW-1003">Cell membrane</keyword>
<feature type="domain" description="Cell division protein FtsQ/DivIB C-terminal" evidence="8">
    <location>
        <begin position="187"/>
        <end position="304"/>
    </location>
</feature>
<feature type="compositionally biased region" description="Low complexity" evidence="6">
    <location>
        <begin position="11"/>
        <end position="30"/>
    </location>
</feature>
<keyword evidence="2" id="KW-0132">Cell division</keyword>
<dbReference type="Proteomes" id="UP001319861">
    <property type="component" value="Chromosome"/>
</dbReference>
<evidence type="ECO:0000313" key="10">
    <source>
        <dbReference type="EMBL" id="BCT75942.1"/>
    </source>
</evidence>
<gene>
    <name evidence="10" type="ORF">SCMU_17840</name>
</gene>
<evidence type="ECO:0000259" key="8">
    <source>
        <dbReference type="Pfam" id="PF03799"/>
    </source>
</evidence>
<keyword evidence="3 7" id="KW-0812">Transmembrane</keyword>
<organism evidence="10 11">
    <name type="scientific">Sinomonas cyclohexanicum</name>
    <name type="common">Corynebacterium cyclohexanicum</name>
    <dbReference type="NCBI Taxonomy" id="322009"/>
    <lineage>
        <taxon>Bacteria</taxon>
        <taxon>Bacillati</taxon>
        <taxon>Actinomycetota</taxon>
        <taxon>Actinomycetes</taxon>
        <taxon>Micrococcales</taxon>
        <taxon>Micrococcaceae</taxon>
        <taxon>Sinomonas</taxon>
    </lineage>
</organism>
<dbReference type="Pfam" id="PF08478">
    <property type="entry name" value="POTRA_1"/>
    <property type="match status" value="1"/>
</dbReference>
<evidence type="ECO:0000256" key="4">
    <source>
        <dbReference type="ARBA" id="ARBA00022989"/>
    </source>
</evidence>
<evidence type="ECO:0000256" key="7">
    <source>
        <dbReference type="SAM" id="Phobius"/>
    </source>
</evidence>
<keyword evidence="11" id="KW-1185">Reference proteome</keyword>
<dbReference type="EMBL" id="AP024525">
    <property type="protein sequence ID" value="BCT75942.1"/>
    <property type="molecule type" value="Genomic_DNA"/>
</dbReference>
<feature type="compositionally biased region" description="Basic and acidic residues" evidence="6">
    <location>
        <begin position="39"/>
        <end position="48"/>
    </location>
</feature>
<evidence type="ECO:0000256" key="6">
    <source>
        <dbReference type="SAM" id="MobiDB-lite"/>
    </source>
</evidence>
<evidence type="ECO:0000313" key="11">
    <source>
        <dbReference type="Proteomes" id="UP001319861"/>
    </source>
</evidence>
<feature type="domain" description="POTRA" evidence="9">
    <location>
        <begin position="116"/>
        <end position="183"/>
    </location>
</feature>
<name>A0ABM7PUL1_SINCY</name>
<proteinExistence type="predicted"/>
<feature type="transmembrane region" description="Helical" evidence="7">
    <location>
        <begin position="91"/>
        <end position="111"/>
    </location>
</feature>
<dbReference type="InterPro" id="IPR005548">
    <property type="entry name" value="Cell_div_FtsQ/DivIB_C"/>
</dbReference>
<dbReference type="PANTHER" id="PTHR37820">
    <property type="entry name" value="CELL DIVISION PROTEIN DIVIB"/>
    <property type="match status" value="1"/>
</dbReference>